<evidence type="ECO:0000313" key="3">
    <source>
        <dbReference type="Proteomes" id="UP000184267"/>
    </source>
</evidence>
<protein>
    <submittedName>
        <fullName evidence="2">Uncharacterized protein</fullName>
    </submittedName>
</protein>
<evidence type="ECO:0000313" key="2">
    <source>
        <dbReference type="EMBL" id="OJT02405.1"/>
    </source>
</evidence>
<feature type="region of interest" description="Disordered" evidence="1">
    <location>
        <begin position="96"/>
        <end position="141"/>
    </location>
</feature>
<dbReference type="Proteomes" id="UP000184267">
    <property type="component" value="Unassembled WGS sequence"/>
</dbReference>
<organism evidence="2 3">
    <name type="scientific">Trametes pubescens</name>
    <name type="common">White-rot fungus</name>
    <dbReference type="NCBI Taxonomy" id="154538"/>
    <lineage>
        <taxon>Eukaryota</taxon>
        <taxon>Fungi</taxon>
        <taxon>Dikarya</taxon>
        <taxon>Basidiomycota</taxon>
        <taxon>Agaricomycotina</taxon>
        <taxon>Agaricomycetes</taxon>
        <taxon>Polyporales</taxon>
        <taxon>Polyporaceae</taxon>
        <taxon>Trametes</taxon>
    </lineage>
</organism>
<dbReference type="EMBL" id="MNAD01001671">
    <property type="protein sequence ID" value="OJT02405.1"/>
    <property type="molecule type" value="Genomic_DNA"/>
</dbReference>
<accession>A0A1M2V472</accession>
<sequence length="141" mass="16603">MAEEDLFMKYRHPLSKTQMQIGTLADKIDAISIIWKRLKADMQTLQEEVKLITKGKVITSRFTAKLKMARTLYVELARLLEAYAKDYSGDEIQVLRDKERRGAGDQRGSDDKDKLREHRNHSRYGDGNKHMHREDSRRRRV</sequence>
<feature type="compositionally biased region" description="Basic and acidic residues" evidence="1">
    <location>
        <begin position="123"/>
        <end position="141"/>
    </location>
</feature>
<proteinExistence type="predicted"/>
<name>A0A1M2V472_TRAPU</name>
<evidence type="ECO:0000256" key="1">
    <source>
        <dbReference type="SAM" id="MobiDB-lite"/>
    </source>
</evidence>
<dbReference type="AlphaFoldDB" id="A0A1M2V472"/>
<gene>
    <name evidence="2" type="ORF">TRAPUB_7058</name>
</gene>
<reference evidence="2 3" key="1">
    <citation type="submission" date="2016-10" db="EMBL/GenBank/DDBJ databases">
        <title>Genome sequence of the basidiomycete white-rot fungus Trametes pubescens.</title>
        <authorList>
            <person name="Makela M.R."/>
            <person name="Granchi Z."/>
            <person name="Peng M."/>
            <person name="De Vries R.P."/>
            <person name="Grigoriev I."/>
            <person name="Riley R."/>
            <person name="Hilden K."/>
        </authorList>
    </citation>
    <scope>NUCLEOTIDE SEQUENCE [LARGE SCALE GENOMIC DNA]</scope>
    <source>
        <strain evidence="2 3">FBCC735</strain>
    </source>
</reference>
<keyword evidence="3" id="KW-1185">Reference proteome</keyword>
<feature type="compositionally biased region" description="Basic and acidic residues" evidence="1">
    <location>
        <begin position="96"/>
        <end position="116"/>
    </location>
</feature>
<comment type="caution">
    <text evidence="2">The sequence shown here is derived from an EMBL/GenBank/DDBJ whole genome shotgun (WGS) entry which is preliminary data.</text>
</comment>